<protein>
    <submittedName>
        <fullName evidence="5">DNA-binding transcriptional regulator, GntR family</fullName>
    </submittedName>
</protein>
<evidence type="ECO:0000256" key="3">
    <source>
        <dbReference type="ARBA" id="ARBA00023163"/>
    </source>
</evidence>
<dbReference type="PANTHER" id="PTHR44846:SF17">
    <property type="entry name" value="GNTR-FAMILY TRANSCRIPTIONAL REGULATOR"/>
    <property type="match status" value="1"/>
</dbReference>
<keyword evidence="1" id="KW-0805">Transcription regulation</keyword>
<keyword evidence="2 5" id="KW-0238">DNA-binding</keyword>
<evidence type="ECO:0000313" key="5">
    <source>
        <dbReference type="EMBL" id="SKC63712.1"/>
    </source>
</evidence>
<dbReference type="SUPFAM" id="SSF64288">
    <property type="entry name" value="Chorismate lyase-like"/>
    <property type="match status" value="1"/>
</dbReference>
<keyword evidence="3" id="KW-0804">Transcription</keyword>
<dbReference type="InterPro" id="IPR000524">
    <property type="entry name" value="Tscrpt_reg_HTH_GntR"/>
</dbReference>
<feature type="domain" description="HTH gntR-type" evidence="4">
    <location>
        <begin position="1"/>
        <end position="69"/>
    </location>
</feature>
<dbReference type="RefSeq" id="WP_079491083.1">
    <property type="nucleotide sequence ID" value="NZ_FUZT01000004.1"/>
</dbReference>
<dbReference type="EMBL" id="FUZT01000004">
    <property type="protein sequence ID" value="SKC63712.1"/>
    <property type="molecule type" value="Genomic_DNA"/>
</dbReference>
<dbReference type="Proteomes" id="UP000190285">
    <property type="component" value="Unassembled WGS sequence"/>
</dbReference>
<dbReference type="STRING" id="36842.SAMN02194393_01863"/>
<dbReference type="InterPro" id="IPR036390">
    <property type="entry name" value="WH_DNA-bd_sf"/>
</dbReference>
<reference evidence="5 6" key="1">
    <citation type="submission" date="2017-02" db="EMBL/GenBank/DDBJ databases">
        <authorList>
            <person name="Peterson S.W."/>
        </authorList>
    </citation>
    <scope>NUCLEOTIDE SEQUENCE [LARGE SCALE GENOMIC DNA]</scope>
    <source>
        <strain evidence="5 6">M1</strain>
    </source>
</reference>
<sequence>MTKKDYVYNELKKLILKGEFKEGELLISENEICKRYGVSREPVRRALKKLKEKGYVNSRQGKGYYINPEEFYLSTTIASLSVESKEIHSTTVLEFKTNLNDMKDYFNSKYLFTYKRIIEAKDNVIYEEGYLPYDLFENFNIKKCEGSILDYFQNEMNLTLTHDRKVLKSVLVDENHVINKFTPEKITHSIQTTHHLYSNNILIQISRQIKYNSDVAIVSTN</sequence>
<dbReference type="GO" id="GO:0003677">
    <property type="term" value="F:DNA binding"/>
    <property type="evidence" value="ECO:0007669"/>
    <property type="project" value="UniProtKB-KW"/>
</dbReference>
<keyword evidence="6" id="KW-1185">Reference proteome</keyword>
<dbReference type="Gene3D" id="3.40.1410.10">
    <property type="entry name" value="Chorismate lyase-like"/>
    <property type="match status" value="1"/>
</dbReference>
<name>A0A1T5KJ17_9FIRM</name>
<dbReference type="InterPro" id="IPR050679">
    <property type="entry name" value="Bact_HTH_transcr_reg"/>
</dbReference>
<proteinExistence type="predicted"/>
<dbReference type="Gene3D" id="1.10.10.10">
    <property type="entry name" value="Winged helix-like DNA-binding domain superfamily/Winged helix DNA-binding domain"/>
    <property type="match status" value="1"/>
</dbReference>
<dbReference type="SMART" id="SM00345">
    <property type="entry name" value="HTH_GNTR"/>
    <property type="match status" value="1"/>
</dbReference>
<dbReference type="SUPFAM" id="SSF46785">
    <property type="entry name" value="Winged helix' DNA-binding domain"/>
    <property type="match status" value="1"/>
</dbReference>
<evidence type="ECO:0000313" key="6">
    <source>
        <dbReference type="Proteomes" id="UP000190285"/>
    </source>
</evidence>
<dbReference type="Pfam" id="PF00392">
    <property type="entry name" value="GntR"/>
    <property type="match status" value="1"/>
</dbReference>
<dbReference type="GO" id="GO:0003700">
    <property type="term" value="F:DNA-binding transcription factor activity"/>
    <property type="evidence" value="ECO:0007669"/>
    <property type="project" value="InterPro"/>
</dbReference>
<evidence type="ECO:0000256" key="1">
    <source>
        <dbReference type="ARBA" id="ARBA00023015"/>
    </source>
</evidence>
<accession>A0A1T5KJ17</accession>
<dbReference type="AlphaFoldDB" id="A0A1T5KJ17"/>
<evidence type="ECO:0000256" key="2">
    <source>
        <dbReference type="ARBA" id="ARBA00023125"/>
    </source>
</evidence>
<gene>
    <name evidence="5" type="ORF">SAMN02194393_01863</name>
</gene>
<dbReference type="InterPro" id="IPR028978">
    <property type="entry name" value="Chorismate_lyase_/UTRA_dom_sf"/>
</dbReference>
<dbReference type="PRINTS" id="PR00035">
    <property type="entry name" value="HTHGNTR"/>
</dbReference>
<dbReference type="OrthoDB" id="9816541at2"/>
<evidence type="ECO:0000259" key="4">
    <source>
        <dbReference type="PROSITE" id="PS50949"/>
    </source>
</evidence>
<dbReference type="PANTHER" id="PTHR44846">
    <property type="entry name" value="MANNOSYL-D-GLYCERATE TRANSPORT/METABOLISM SYSTEM REPRESSOR MNGR-RELATED"/>
    <property type="match status" value="1"/>
</dbReference>
<dbReference type="CDD" id="cd07377">
    <property type="entry name" value="WHTH_GntR"/>
    <property type="match status" value="1"/>
</dbReference>
<dbReference type="InterPro" id="IPR036388">
    <property type="entry name" value="WH-like_DNA-bd_sf"/>
</dbReference>
<dbReference type="PROSITE" id="PS50949">
    <property type="entry name" value="HTH_GNTR"/>
    <property type="match status" value="1"/>
</dbReference>
<organism evidence="5 6">
    <name type="scientific">Maledivibacter halophilus</name>
    <dbReference type="NCBI Taxonomy" id="36842"/>
    <lineage>
        <taxon>Bacteria</taxon>
        <taxon>Bacillati</taxon>
        <taxon>Bacillota</taxon>
        <taxon>Clostridia</taxon>
        <taxon>Peptostreptococcales</taxon>
        <taxon>Caminicellaceae</taxon>
        <taxon>Maledivibacter</taxon>
    </lineage>
</organism>
<dbReference type="GO" id="GO:0045892">
    <property type="term" value="P:negative regulation of DNA-templated transcription"/>
    <property type="evidence" value="ECO:0007669"/>
    <property type="project" value="TreeGrafter"/>
</dbReference>